<dbReference type="EMBL" id="CAKMNS010000371">
    <property type="protein sequence ID" value="CAH1277518.1"/>
    <property type="molecule type" value="Genomic_DNA"/>
</dbReference>
<comment type="caution">
    <text evidence="1">The sequence shown here is derived from an EMBL/GenBank/DDBJ whole genome shotgun (WGS) entry which is preliminary data.</text>
</comment>
<gene>
    <name evidence="1" type="primary">Hypp9677</name>
    <name evidence="1" type="ORF">BLAG_LOCUS26283</name>
</gene>
<dbReference type="OrthoDB" id="10203663at2759"/>
<accession>A0A8S4MNM4</accession>
<organism evidence="1 2">
    <name type="scientific">Branchiostoma lanceolatum</name>
    <name type="common">Common lancelet</name>
    <name type="synonym">Amphioxus lanceolatum</name>
    <dbReference type="NCBI Taxonomy" id="7740"/>
    <lineage>
        <taxon>Eukaryota</taxon>
        <taxon>Metazoa</taxon>
        <taxon>Chordata</taxon>
        <taxon>Cephalochordata</taxon>
        <taxon>Leptocardii</taxon>
        <taxon>Amphioxiformes</taxon>
        <taxon>Branchiostomatidae</taxon>
        <taxon>Branchiostoma</taxon>
    </lineage>
</organism>
<dbReference type="Proteomes" id="UP000838412">
    <property type="component" value="Unassembled WGS sequence"/>
</dbReference>
<sequence>MAYLQKGVNYKYLKKIMSLPFLPVEEIPAEWERLKAQATTPALLTKAYRQREGAHRLMRNFMSLHMLPYEHIRSTFDALCQEVDNANNPRLDYLTSYMRSYWMESTVWEV</sequence>
<keyword evidence="2" id="KW-1185">Reference proteome</keyword>
<protein>
    <submittedName>
        <fullName evidence="1">Hypp9677 protein</fullName>
    </submittedName>
</protein>
<reference evidence="1" key="1">
    <citation type="submission" date="2022-01" db="EMBL/GenBank/DDBJ databases">
        <authorList>
            <person name="Braso-Vives M."/>
        </authorList>
    </citation>
    <scope>NUCLEOTIDE SEQUENCE</scope>
</reference>
<evidence type="ECO:0000313" key="2">
    <source>
        <dbReference type="Proteomes" id="UP000838412"/>
    </source>
</evidence>
<evidence type="ECO:0000313" key="1">
    <source>
        <dbReference type="EMBL" id="CAH1277518.1"/>
    </source>
</evidence>
<name>A0A8S4MNM4_BRALA</name>
<proteinExistence type="predicted"/>
<dbReference type="AlphaFoldDB" id="A0A8S4MNM4"/>